<evidence type="ECO:0000313" key="9">
    <source>
        <dbReference type="Proteomes" id="UP000503018"/>
    </source>
</evidence>
<gene>
    <name evidence="8" type="ORF">GV829_12625</name>
</gene>
<dbReference type="EMBL" id="CP053015">
    <property type="protein sequence ID" value="QJQ33178.1"/>
    <property type="molecule type" value="Genomic_DNA"/>
</dbReference>
<evidence type="ECO:0000256" key="3">
    <source>
        <dbReference type="ARBA" id="ARBA00022723"/>
    </source>
</evidence>
<evidence type="ECO:0000256" key="1">
    <source>
        <dbReference type="ARBA" id="ARBA00001936"/>
    </source>
</evidence>
<dbReference type="InterPro" id="IPR000086">
    <property type="entry name" value="NUDIX_hydrolase_dom"/>
</dbReference>
<evidence type="ECO:0000256" key="4">
    <source>
        <dbReference type="ARBA" id="ARBA00022801"/>
    </source>
</evidence>
<dbReference type="InterPro" id="IPR015797">
    <property type="entry name" value="NUDIX_hydrolase-like_dom_sf"/>
</dbReference>
<dbReference type="InterPro" id="IPR039121">
    <property type="entry name" value="NUDT19"/>
</dbReference>
<evidence type="ECO:0000256" key="5">
    <source>
        <dbReference type="ARBA" id="ARBA00022842"/>
    </source>
</evidence>
<evidence type="ECO:0000313" key="8">
    <source>
        <dbReference type="EMBL" id="QJQ33178.1"/>
    </source>
</evidence>
<comment type="cofactor">
    <cofactor evidence="1">
        <name>Mn(2+)</name>
        <dbReference type="ChEBI" id="CHEBI:29035"/>
    </cofactor>
</comment>
<dbReference type="Pfam" id="PF00293">
    <property type="entry name" value="NUDIX"/>
    <property type="match status" value="1"/>
</dbReference>
<organism evidence="8 9">
    <name type="scientific">Sphingomonas lacunae</name>
    <dbReference type="NCBI Taxonomy" id="2698828"/>
    <lineage>
        <taxon>Bacteria</taxon>
        <taxon>Pseudomonadati</taxon>
        <taxon>Pseudomonadota</taxon>
        <taxon>Alphaproteobacteria</taxon>
        <taxon>Sphingomonadales</taxon>
        <taxon>Sphingomonadaceae</taxon>
        <taxon>Sphingomonas</taxon>
    </lineage>
</organism>
<dbReference type="AlphaFoldDB" id="A0A6M4AVL5"/>
<keyword evidence="6" id="KW-0464">Manganese</keyword>
<dbReference type="SUPFAM" id="SSF55811">
    <property type="entry name" value="Nudix"/>
    <property type="match status" value="1"/>
</dbReference>
<dbReference type="GO" id="GO:0016818">
    <property type="term" value="F:hydrolase activity, acting on acid anhydrides, in phosphorus-containing anhydrides"/>
    <property type="evidence" value="ECO:0007669"/>
    <property type="project" value="InterPro"/>
</dbReference>
<evidence type="ECO:0000256" key="6">
    <source>
        <dbReference type="ARBA" id="ARBA00023211"/>
    </source>
</evidence>
<comment type="cofactor">
    <cofactor evidence="2">
        <name>Mg(2+)</name>
        <dbReference type="ChEBI" id="CHEBI:18420"/>
    </cofactor>
</comment>
<dbReference type="PROSITE" id="PS51462">
    <property type="entry name" value="NUDIX"/>
    <property type="match status" value="1"/>
</dbReference>
<dbReference type="PANTHER" id="PTHR12318:SF0">
    <property type="entry name" value="ACYL-COENZYME A DIPHOSPHATASE NUDT19"/>
    <property type="match status" value="1"/>
</dbReference>
<keyword evidence="3" id="KW-0479">Metal-binding</keyword>
<protein>
    <submittedName>
        <fullName evidence="8">NUDIX hydrolase</fullName>
    </submittedName>
</protein>
<name>A0A6M4AVL5_9SPHN</name>
<feature type="domain" description="Nudix hydrolase" evidence="7">
    <location>
        <begin position="34"/>
        <end position="223"/>
    </location>
</feature>
<reference evidence="8 9" key="1">
    <citation type="submission" date="2020-01" db="EMBL/GenBank/DDBJ databases">
        <title>Sphingomonas sp. strain CSW-10.</title>
        <authorList>
            <person name="Chen W.-M."/>
        </authorList>
    </citation>
    <scope>NUCLEOTIDE SEQUENCE [LARGE SCALE GENOMIC DNA]</scope>
    <source>
        <strain evidence="8 9">CSW-10</strain>
    </source>
</reference>
<evidence type="ECO:0000256" key="2">
    <source>
        <dbReference type="ARBA" id="ARBA00001946"/>
    </source>
</evidence>
<dbReference type="RefSeq" id="WP_169947173.1">
    <property type="nucleotide sequence ID" value="NZ_CP053015.1"/>
</dbReference>
<proteinExistence type="predicted"/>
<keyword evidence="9" id="KW-1185">Reference proteome</keyword>
<keyword evidence="5" id="KW-0460">Magnesium</keyword>
<sequence>MDTPEMTTVLPLVSHGFGNGPLDLDDDDDSGLMPAHPAATLIIYHEGTGAQRSPVLMVRRSAAMKFAAGAAVFPGGRVDSDDHVLARSFAPHMPIEDAAARVAAIRETLEETGLLIGLSHDGDDQRTQALRDGLHAGELLSNLIRDTRSSFDLESLVAFSRWRPNFEHSRLFDTRFYLTSVSGALPDLTVSDGENSHIFWIDPLIALTEAQEDKLQIIFPTRRNLERLAMVSNFGEARQSAELYPPRRVIPFVADVGGEMHLCIREDCGYPVTSEVVTTALK</sequence>
<dbReference type="Gene3D" id="3.90.79.10">
    <property type="entry name" value="Nucleoside Triphosphate Pyrophosphohydrolase"/>
    <property type="match status" value="1"/>
</dbReference>
<evidence type="ECO:0000259" key="7">
    <source>
        <dbReference type="PROSITE" id="PS51462"/>
    </source>
</evidence>
<dbReference type="GO" id="GO:0046872">
    <property type="term" value="F:metal ion binding"/>
    <property type="evidence" value="ECO:0007669"/>
    <property type="project" value="UniProtKB-KW"/>
</dbReference>
<dbReference type="Proteomes" id="UP000503018">
    <property type="component" value="Chromosome"/>
</dbReference>
<accession>A0A6M4AVL5</accession>
<dbReference type="PANTHER" id="PTHR12318">
    <property type="entry name" value="TESTOSTERONE-REGULATED PROTEIN RP2"/>
    <property type="match status" value="1"/>
</dbReference>
<dbReference type="KEGG" id="slan:GV829_12625"/>
<keyword evidence="4 8" id="KW-0378">Hydrolase</keyword>